<feature type="region of interest" description="Disordered" evidence="1">
    <location>
        <begin position="1"/>
        <end position="21"/>
    </location>
</feature>
<protein>
    <submittedName>
        <fullName evidence="2">Uncharacterized protein</fullName>
    </submittedName>
</protein>
<reference evidence="2" key="2">
    <citation type="journal article" date="2024" name="Plant">
        <title>Genomic evolution and insights into agronomic trait innovations of Sesamum species.</title>
        <authorList>
            <person name="Miao H."/>
            <person name="Wang L."/>
            <person name="Qu L."/>
            <person name="Liu H."/>
            <person name="Sun Y."/>
            <person name="Le M."/>
            <person name="Wang Q."/>
            <person name="Wei S."/>
            <person name="Zheng Y."/>
            <person name="Lin W."/>
            <person name="Duan Y."/>
            <person name="Cao H."/>
            <person name="Xiong S."/>
            <person name="Wang X."/>
            <person name="Wei L."/>
            <person name="Li C."/>
            <person name="Ma Q."/>
            <person name="Ju M."/>
            <person name="Zhao R."/>
            <person name="Li G."/>
            <person name="Mu C."/>
            <person name="Tian Q."/>
            <person name="Mei H."/>
            <person name="Zhang T."/>
            <person name="Gao T."/>
            <person name="Zhang H."/>
        </authorList>
    </citation>
    <scope>NUCLEOTIDE SEQUENCE</scope>
    <source>
        <strain evidence="2">G02</strain>
    </source>
</reference>
<evidence type="ECO:0000313" key="2">
    <source>
        <dbReference type="EMBL" id="KAL0286460.1"/>
    </source>
</evidence>
<evidence type="ECO:0000256" key="1">
    <source>
        <dbReference type="SAM" id="MobiDB-lite"/>
    </source>
</evidence>
<proteinExistence type="predicted"/>
<accession>A0AAW2IWE1</accession>
<name>A0AAW2IWE1_SESRA</name>
<sequence length="157" mass="16988">MDEAQGRRTPPATMSSMGTRLPAIRGENALTAALLGLPLMKPRPSSSALPPVARLALLSTPPPPPKDQGVRSSKSPSYPVGGLYNHLMLSLEMDSASARVTGILKGSLLEDRRLMSSLSLEDLNECWPWCWPRGRFYHSSRGTNPGSWGGVHKEVGR</sequence>
<comment type="caution">
    <text evidence="2">The sequence shown here is derived from an EMBL/GenBank/DDBJ whole genome shotgun (WGS) entry which is preliminary data.</text>
</comment>
<dbReference type="AlphaFoldDB" id="A0AAW2IWE1"/>
<dbReference type="EMBL" id="JACGWJ010000955">
    <property type="protein sequence ID" value="KAL0286460.1"/>
    <property type="molecule type" value="Genomic_DNA"/>
</dbReference>
<reference evidence="2" key="1">
    <citation type="submission" date="2020-06" db="EMBL/GenBank/DDBJ databases">
        <authorList>
            <person name="Li T."/>
            <person name="Hu X."/>
            <person name="Zhang T."/>
            <person name="Song X."/>
            <person name="Zhang H."/>
            <person name="Dai N."/>
            <person name="Sheng W."/>
            <person name="Hou X."/>
            <person name="Wei L."/>
        </authorList>
    </citation>
    <scope>NUCLEOTIDE SEQUENCE</scope>
    <source>
        <strain evidence="2">G02</strain>
        <tissue evidence="2">Leaf</tissue>
    </source>
</reference>
<feature type="region of interest" description="Disordered" evidence="1">
    <location>
        <begin position="43"/>
        <end position="78"/>
    </location>
</feature>
<organism evidence="2">
    <name type="scientific">Sesamum radiatum</name>
    <name type="common">Black benniseed</name>
    <dbReference type="NCBI Taxonomy" id="300843"/>
    <lineage>
        <taxon>Eukaryota</taxon>
        <taxon>Viridiplantae</taxon>
        <taxon>Streptophyta</taxon>
        <taxon>Embryophyta</taxon>
        <taxon>Tracheophyta</taxon>
        <taxon>Spermatophyta</taxon>
        <taxon>Magnoliopsida</taxon>
        <taxon>eudicotyledons</taxon>
        <taxon>Gunneridae</taxon>
        <taxon>Pentapetalae</taxon>
        <taxon>asterids</taxon>
        <taxon>lamiids</taxon>
        <taxon>Lamiales</taxon>
        <taxon>Pedaliaceae</taxon>
        <taxon>Sesamum</taxon>
    </lineage>
</organism>
<gene>
    <name evidence="2" type="ORF">Sradi_7147600</name>
</gene>